<keyword evidence="1" id="KW-0812">Transmembrane</keyword>
<feature type="transmembrane region" description="Helical" evidence="1">
    <location>
        <begin position="476"/>
        <end position="495"/>
    </location>
</feature>
<dbReference type="AlphaFoldDB" id="A0AAQ3JX94"/>
<feature type="transmembrane region" description="Helical" evidence="1">
    <location>
        <begin position="254"/>
        <end position="272"/>
    </location>
</feature>
<feature type="transmembrane region" description="Helical" evidence="1">
    <location>
        <begin position="377"/>
        <end position="400"/>
    </location>
</feature>
<keyword evidence="1" id="KW-0472">Membrane</keyword>
<gene>
    <name evidence="2" type="ORF">Cni_G05474</name>
</gene>
<evidence type="ECO:0000256" key="1">
    <source>
        <dbReference type="SAM" id="Phobius"/>
    </source>
</evidence>
<dbReference type="GO" id="GO:0006506">
    <property type="term" value="P:GPI anchor biosynthetic process"/>
    <property type="evidence" value="ECO:0007669"/>
    <property type="project" value="InterPro"/>
</dbReference>
<dbReference type="GO" id="GO:0016020">
    <property type="term" value="C:membrane"/>
    <property type="evidence" value="ECO:0007669"/>
    <property type="project" value="InterPro"/>
</dbReference>
<dbReference type="PANTHER" id="PTHR47555">
    <property type="entry name" value="N-ACETYLGLUCOSAMINYL TRANSFERASE COMPONENT FAMILY PROTEIN / GPI1 FAMILY PROTEIN"/>
    <property type="match status" value="1"/>
</dbReference>
<sequence length="665" mass="75323">MSSSNMLLFGWFMDSVNYIDIVVATGIPSEKILVCPPQINLEEILKSINGRIPARLQECSAFSILGYCISDPKNACRSVGVFNCGCEELTEPHWQSLMSDNWILILCKPQRILYKGKKQIPFLHHVHQYGDFLFPVDVNIIIYEVPISGASHLSLNSWHSPKHVGLPLKKPRWVNELHRKPLLLDLDRVLLALNCSHIAKVLLGQAKSTFRSTVHIFFMSTLLRLASMIWHTVAALVASVSTIMYIFLQCFHKPLSYGYMLVIVPKMFMHTWKNVHIRSCQFLYWPVILQGTGISSRSSAEYSQRAELRKHFMWSNILMDVIFGTILGILLLVNTEAICGCVFITAHQVTNNLLRSGCVWLMGVPAGFKLNNELAEFSGMISLNAIQIFSTLWFFLGAFLQFYIQMLALLGIAFGLTVPLAVCIDMLKLATLHIYVLHCLISCLYSKQIQALASLWRLFSGRKRNPLRQRLDSYDYTVEQHVVGSLLFTPLLLLVPTTSVFYIFLTSLITTIVFLCIIFEIIISLLHATPYAEILLWVTSRRRFPSGIWFRILNPNHVISDGAYSPACSRRQNNCFVDKGSESLVSLLCSNYATIGQVVRPYYVDVFSGVTPSFFTSLAHGILSGQRFPSTLGARLPPTMPWMQITCKEYWKLCYTAVLSIRSLC</sequence>
<protein>
    <recommendedName>
        <fullName evidence="4">N-acetylglucosaminyl transferase component</fullName>
    </recommendedName>
</protein>
<name>A0AAQ3JX94_9LILI</name>
<evidence type="ECO:0000313" key="3">
    <source>
        <dbReference type="Proteomes" id="UP001327560"/>
    </source>
</evidence>
<proteinExistence type="predicted"/>
<feature type="transmembrane region" description="Helical" evidence="1">
    <location>
        <begin position="317"/>
        <end position="346"/>
    </location>
</feature>
<reference evidence="2 3" key="1">
    <citation type="submission" date="2023-10" db="EMBL/GenBank/DDBJ databases">
        <title>Chromosome-scale genome assembly provides insights into flower coloration mechanisms of Canna indica.</title>
        <authorList>
            <person name="Li C."/>
        </authorList>
    </citation>
    <scope>NUCLEOTIDE SEQUENCE [LARGE SCALE GENOMIC DNA]</scope>
    <source>
        <tissue evidence="2">Flower</tissue>
    </source>
</reference>
<dbReference type="PANTHER" id="PTHR47555:SF2">
    <property type="entry name" value="N-ACETYLGLUCOSAMINYL TRANSFERASE COMPONENT FAMILY PROTEIN _ GPI1 FAMILY PROTEIN"/>
    <property type="match status" value="1"/>
</dbReference>
<evidence type="ECO:0000313" key="2">
    <source>
        <dbReference type="EMBL" id="WOK96767.1"/>
    </source>
</evidence>
<dbReference type="Proteomes" id="UP001327560">
    <property type="component" value="Chromosome 2"/>
</dbReference>
<dbReference type="EMBL" id="CP136891">
    <property type="protein sequence ID" value="WOK96767.1"/>
    <property type="molecule type" value="Genomic_DNA"/>
</dbReference>
<organism evidence="2 3">
    <name type="scientific">Canna indica</name>
    <name type="common">Indian-shot</name>
    <dbReference type="NCBI Taxonomy" id="4628"/>
    <lineage>
        <taxon>Eukaryota</taxon>
        <taxon>Viridiplantae</taxon>
        <taxon>Streptophyta</taxon>
        <taxon>Embryophyta</taxon>
        <taxon>Tracheophyta</taxon>
        <taxon>Spermatophyta</taxon>
        <taxon>Magnoliopsida</taxon>
        <taxon>Liliopsida</taxon>
        <taxon>Zingiberales</taxon>
        <taxon>Cannaceae</taxon>
        <taxon>Canna</taxon>
    </lineage>
</organism>
<evidence type="ECO:0008006" key="4">
    <source>
        <dbReference type="Google" id="ProtNLM"/>
    </source>
</evidence>
<dbReference type="InterPro" id="IPR007720">
    <property type="entry name" value="PigQ/GPI1"/>
</dbReference>
<feature type="transmembrane region" description="Helical" evidence="1">
    <location>
        <begin position="501"/>
        <end position="526"/>
    </location>
</feature>
<keyword evidence="1" id="KW-1133">Transmembrane helix</keyword>
<dbReference type="Pfam" id="PF05024">
    <property type="entry name" value="Gpi1"/>
    <property type="match status" value="1"/>
</dbReference>
<feature type="transmembrane region" description="Helical" evidence="1">
    <location>
        <begin position="228"/>
        <end position="248"/>
    </location>
</feature>
<keyword evidence="3" id="KW-1185">Reference proteome</keyword>
<feature type="transmembrane region" description="Helical" evidence="1">
    <location>
        <begin position="407"/>
        <end position="427"/>
    </location>
</feature>
<accession>A0AAQ3JX94</accession>